<dbReference type="InterPro" id="IPR005484">
    <property type="entry name" value="Ribosomal_uL18_bac/plant/anim"/>
</dbReference>
<dbReference type="GO" id="GO:0006412">
    <property type="term" value="P:translation"/>
    <property type="evidence" value="ECO:0007669"/>
    <property type="project" value="InterPro"/>
</dbReference>
<dbReference type="GO" id="GO:0008097">
    <property type="term" value="F:5S rRNA binding"/>
    <property type="evidence" value="ECO:0007669"/>
    <property type="project" value="TreeGrafter"/>
</dbReference>
<dbReference type="FunFam" id="3.30.420.80:FF:000009">
    <property type="entry name" value="50S ribosomal protein L18"/>
    <property type="match status" value="1"/>
</dbReference>
<dbReference type="CDD" id="cd00432">
    <property type="entry name" value="Ribosomal_L18_L5e"/>
    <property type="match status" value="1"/>
</dbReference>
<accession>A0A835F5L4</accession>
<keyword evidence="3" id="KW-0689">Ribosomal protein</keyword>
<dbReference type="InterPro" id="IPR057268">
    <property type="entry name" value="Ribosomal_L18"/>
</dbReference>
<dbReference type="GO" id="GO:0003735">
    <property type="term" value="F:structural constituent of ribosome"/>
    <property type="evidence" value="ECO:0007669"/>
    <property type="project" value="InterPro"/>
</dbReference>
<protein>
    <submittedName>
        <fullName evidence="6">Uncharacterized protein</fullName>
    </submittedName>
</protein>
<dbReference type="AlphaFoldDB" id="A0A835F5L4"/>
<gene>
    <name evidence="6" type="ORF">HU200_017786</name>
</gene>
<dbReference type="Gramene" id="Dexi1A01G0023680.1">
    <property type="protein sequence ID" value="Dexi1A01G0023680.1:cds"/>
    <property type="gene ID" value="Dexi1A01G0023680"/>
</dbReference>
<evidence type="ECO:0000256" key="3">
    <source>
        <dbReference type="ARBA" id="ARBA00022980"/>
    </source>
</evidence>
<evidence type="ECO:0000313" key="7">
    <source>
        <dbReference type="Proteomes" id="UP000636709"/>
    </source>
</evidence>
<evidence type="ECO:0000256" key="2">
    <source>
        <dbReference type="ARBA" id="ARBA00007116"/>
    </source>
</evidence>
<keyword evidence="7" id="KW-1185">Reference proteome</keyword>
<comment type="caution">
    <text evidence="6">The sequence shown here is derived from an EMBL/GenBank/DDBJ whole genome shotgun (WGS) entry which is preliminary data.</text>
</comment>
<dbReference type="SUPFAM" id="SSF53137">
    <property type="entry name" value="Translational machinery components"/>
    <property type="match status" value="1"/>
</dbReference>
<evidence type="ECO:0000256" key="1">
    <source>
        <dbReference type="ARBA" id="ARBA00004173"/>
    </source>
</evidence>
<organism evidence="6 7">
    <name type="scientific">Digitaria exilis</name>
    <dbReference type="NCBI Taxonomy" id="1010633"/>
    <lineage>
        <taxon>Eukaryota</taxon>
        <taxon>Viridiplantae</taxon>
        <taxon>Streptophyta</taxon>
        <taxon>Embryophyta</taxon>
        <taxon>Tracheophyta</taxon>
        <taxon>Spermatophyta</taxon>
        <taxon>Magnoliopsida</taxon>
        <taxon>Liliopsida</taxon>
        <taxon>Poales</taxon>
        <taxon>Poaceae</taxon>
        <taxon>PACMAD clade</taxon>
        <taxon>Panicoideae</taxon>
        <taxon>Panicodae</taxon>
        <taxon>Paniceae</taxon>
        <taxon>Anthephorinae</taxon>
        <taxon>Digitaria</taxon>
    </lineage>
</organism>
<comment type="subcellular location">
    <subcellularLocation>
        <location evidence="1">Mitochondrion</location>
    </subcellularLocation>
</comment>
<reference evidence="6" key="1">
    <citation type="submission" date="2020-07" db="EMBL/GenBank/DDBJ databases">
        <title>Genome sequence and genetic diversity analysis of an under-domesticated orphan crop, white fonio (Digitaria exilis).</title>
        <authorList>
            <person name="Bennetzen J.L."/>
            <person name="Chen S."/>
            <person name="Ma X."/>
            <person name="Wang X."/>
            <person name="Yssel A.E.J."/>
            <person name="Chaluvadi S.R."/>
            <person name="Johnson M."/>
            <person name="Gangashetty P."/>
            <person name="Hamidou F."/>
            <person name="Sanogo M.D."/>
            <person name="Zwaenepoel A."/>
            <person name="Wallace J."/>
            <person name="Van De Peer Y."/>
            <person name="Van Deynze A."/>
        </authorList>
    </citation>
    <scope>NUCLEOTIDE SEQUENCE</scope>
    <source>
        <tissue evidence="6">Leaves</tissue>
    </source>
</reference>
<dbReference type="PANTHER" id="PTHR12899:SF16">
    <property type="entry name" value="OS02G0689700 PROTEIN"/>
    <property type="match status" value="1"/>
</dbReference>
<dbReference type="InterPro" id="IPR036967">
    <property type="entry name" value="Ribosomal_uS11_sf"/>
</dbReference>
<dbReference type="EMBL" id="JACEFO010001625">
    <property type="protein sequence ID" value="KAF8729202.1"/>
    <property type="molecule type" value="Genomic_DNA"/>
</dbReference>
<dbReference type="FunFam" id="3.30.420.100:FF:000004">
    <property type="entry name" value="50S ribosomal protein L18"/>
    <property type="match status" value="1"/>
</dbReference>
<evidence type="ECO:0000313" key="6">
    <source>
        <dbReference type="EMBL" id="KAF8729202.1"/>
    </source>
</evidence>
<keyword evidence="4" id="KW-0496">Mitochondrion</keyword>
<name>A0A835F5L4_9POAL</name>
<dbReference type="Gene3D" id="3.30.420.80">
    <property type="entry name" value="Ribosomal protein S11"/>
    <property type="match status" value="1"/>
</dbReference>
<evidence type="ECO:0000256" key="5">
    <source>
        <dbReference type="ARBA" id="ARBA00023274"/>
    </source>
</evidence>
<proteinExistence type="inferred from homology"/>
<dbReference type="Pfam" id="PF00861">
    <property type="entry name" value="Ribosomal_L18p"/>
    <property type="match status" value="1"/>
</dbReference>
<sequence>MASSHSAAATLPPRHTLAPSLRASSLSWSASVAVSRIPPPPRLALHSPASAHGPGGSRQGLVVCAAWTRRSRGEAEQRPNRKSWKQRTDMYMRPFLLNIFFSKRFVHAKVMHRGTSKVIAVATTNAKDLRLTLPSLIDDNACRTIGRLIAERSMDADVFALAYEPKKDERIEGKLGIVIDAIKEHGIIFV</sequence>
<dbReference type="GO" id="GO:0005739">
    <property type="term" value="C:mitochondrion"/>
    <property type="evidence" value="ECO:0007669"/>
    <property type="project" value="UniProtKB-SubCell"/>
</dbReference>
<dbReference type="GO" id="GO:0005840">
    <property type="term" value="C:ribosome"/>
    <property type="evidence" value="ECO:0007669"/>
    <property type="project" value="UniProtKB-KW"/>
</dbReference>
<comment type="similarity">
    <text evidence="2">Belongs to the universal ribosomal protein uL18 family.</text>
</comment>
<evidence type="ECO:0000256" key="4">
    <source>
        <dbReference type="ARBA" id="ARBA00023128"/>
    </source>
</evidence>
<dbReference type="GO" id="GO:1990904">
    <property type="term" value="C:ribonucleoprotein complex"/>
    <property type="evidence" value="ECO:0007669"/>
    <property type="project" value="UniProtKB-KW"/>
</dbReference>
<dbReference type="OrthoDB" id="1932324at2759"/>
<dbReference type="PANTHER" id="PTHR12899">
    <property type="entry name" value="39S RIBOSOMAL PROTEIN L18, MITOCHONDRIAL"/>
    <property type="match status" value="1"/>
</dbReference>
<dbReference type="Proteomes" id="UP000636709">
    <property type="component" value="Unassembled WGS sequence"/>
</dbReference>
<keyword evidence="5" id="KW-0687">Ribonucleoprotein</keyword>